<keyword evidence="2" id="KW-0004">4Fe-4S</keyword>
<evidence type="ECO:0000256" key="6">
    <source>
        <dbReference type="ARBA" id="ARBA00023014"/>
    </source>
</evidence>
<dbReference type="GO" id="GO:0051539">
    <property type="term" value="F:4 iron, 4 sulfur cluster binding"/>
    <property type="evidence" value="ECO:0007669"/>
    <property type="project" value="UniProtKB-KW"/>
</dbReference>
<dbReference type="RefSeq" id="WP_282592121.1">
    <property type="nucleotide sequence ID" value="NZ_JAPAAF010000017.1"/>
</dbReference>
<evidence type="ECO:0000256" key="2">
    <source>
        <dbReference type="ARBA" id="ARBA00022485"/>
    </source>
</evidence>
<evidence type="ECO:0000256" key="4">
    <source>
        <dbReference type="ARBA" id="ARBA00022723"/>
    </source>
</evidence>
<dbReference type="EMBL" id="JAPAAF010000017">
    <property type="protein sequence ID" value="MCW0483520.1"/>
    <property type="molecule type" value="Genomic_DNA"/>
</dbReference>
<dbReference type="GO" id="GO:0003824">
    <property type="term" value="F:catalytic activity"/>
    <property type="evidence" value="ECO:0007669"/>
    <property type="project" value="InterPro"/>
</dbReference>
<evidence type="ECO:0000313" key="9">
    <source>
        <dbReference type="Proteomes" id="UP001163821"/>
    </source>
</evidence>
<dbReference type="Gene3D" id="3.20.20.70">
    <property type="entry name" value="Aldolase class I"/>
    <property type="match status" value="1"/>
</dbReference>
<dbReference type="CDD" id="cd01335">
    <property type="entry name" value="Radical_SAM"/>
    <property type="match status" value="1"/>
</dbReference>
<protein>
    <submittedName>
        <fullName evidence="8">Radical SAM protein</fullName>
    </submittedName>
</protein>
<dbReference type="InterPro" id="IPR007197">
    <property type="entry name" value="rSAM"/>
</dbReference>
<dbReference type="SFLD" id="SFLDS00029">
    <property type="entry name" value="Radical_SAM"/>
    <property type="match status" value="1"/>
</dbReference>
<comment type="cofactor">
    <cofactor evidence="1">
        <name>[4Fe-4S] cluster</name>
        <dbReference type="ChEBI" id="CHEBI:49883"/>
    </cofactor>
</comment>
<evidence type="ECO:0000313" key="8">
    <source>
        <dbReference type="EMBL" id="MCW0483520.1"/>
    </source>
</evidence>
<dbReference type="PANTHER" id="PTHR43787:SF11">
    <property type="entry name" value="UPF0026 PROTEIN SLR1464"/>
    <property type="match status" value="1"/>
</dbReference>
<dbReference type="SUPFAM" id="SSF102114">
    <property type="entry name" value="Radical SAM enzymes"/>
    <property type="match status" value="1"/>
</dbReference>
<name>A0AA41YC48_9BACT</name>
<evidence type="ECO:0000256" key="3">
    <source>
        <dbReference type="ARBA" id="ARBA00022691"/>
    </source>
</evidence>
<comment type="caution">
    <text evidence="8">The sequence shown here is derived from an EMBL/GenBank/DDBJ whole genome shotgun (WGS) entry which is preliminary data.</text>
</comment>
<keyword evidence="6" id="KW-0411">Iron-sulfur</keyword>
<dbReference type="SFLD" id="SFLDG01083">
    <property type="entry name" value="Uncharacterised_Radical_SAM_Su"/>
    <property type="match status" value="1"/>
</dbReference>
<gene>
    <name evidence="8" type="ORF">N2K84_12320</name>
</gene>
<reference evidence="8" key="1">
    <citation type="submission" date="2022-10" db="EMBL/GenBank/DDBJ databases">
        <title>Gaoshiqiia sediminis gen. nov., sp. nov., isolated from coastal sediment.</title>
        <authorList>
            <person name="Yu W.X."/>
            <person name="Mu D.S."/>
            <person name="Du J.Z."/>
            <person name="Liang Y.Q."/>
        </authorList>
    </citation>
    <scope>NUCLEOTIDE SEQUENCE</scope>
    <source>
        <strain evidence="8">A06</strain>
    </source>
</reference>
<proteinExistence type="predicted"/>
<keyword evidence="9" id="KW-1185">Reference proteome</keyword>
<evidence type="ECO:0000256" key="1">
    <source>
        <dbReference type="ARBA" id="ARBA00001966"/>
    </source>
</evidence>
<dbReference type="InterPro" id="IPR058240">
    <property type="entry name" value="rSAM_sf"/>
</dbReference>
<dbReference type="Proteomes" id="UP001163821">
    <property type="component" value="Unassembled WGS sequence"/>
</dbReference>
<keyword evidence="4" id="KW-0479">Metal-binding</keyword>
<accession>A0AA41YC48</accession>
<dbReference type="AlphaFoldDB" id="A0AA41YC48"/>
<evidence type="ECO:0000259" key="7">
    <source>
        <dbReference type="Pfam" id="PF04055"/>
    </source>
</evidence>
<dbReference type="GO" id="GO:0046872">
    <property type="term" value="F:metal ion binding"/>
    <property type="evidence" value="ECO:0007669"/>
    <property type="project" value="UniProtKB-KW"/>
</dbReference>
<organism evidence="8 9">
    <name type="scientific">Gaoshiqia sediminis</name>
    <dbReference type="NCBI Taxonomy" id="2986998"/>
    <lineage>
        <taxon>Bacteria</taxon>
        <taxon>Pseudomonadati</taxon>
        <taxon>Bacteroidota</taxon>
        <taxon>Bacteroidia</taxon>
        <taxon>Marinilabiliales</taxon>
        <taxon>Prolixibacteraceae</taxon>
        <taxon>Gaoshiqia</taxon>
    </lineage>
</organism>
<dbReference type="Pfam" id="PF04055">
    <property type="entry name" value="Radical_SAM"/>
    <property type="match status" value="1"/>
</dbReference>
<dbReference type="PANTHER" id="PTHR43787">
    <property type="entry name" value="FEMO COFACTOR BIOSYNTHESIS PROTEIN NIFB-RELATED"/>
    <property type="match status" value="1"/>
</dbReference>
<feature type="domain" description="Radical SAM core" evidence="7">
    <location>
        <begin position="33"/>
        <end position="141"/>
    </location>
</feature>
<dbReference type="InterPro" id="IPR040084">
    <property type="entry name" value="GTPase_Obg"/>
</dbReference>
<sequence length="259" mass="28932">MATFLFNKIIFGPVKSRRLGVSLGVNLLPTDSKVCSFDCIYCECGWTPRKRESKAKLPTREQVAQKLEEQLQQMKKAGELPDVITFAGNGEPTLHPDFPGIIDDTLVLRNQYAPNCRIAVLSNSTMIDREPVFRALLKVDDNILKLDSAIAETVELLDCPMGRFDLPKVIEHLARFGSQAIIQTLFVRGNHKGQTIDNTTETELAAWLDALKKIGPRQVMIYTIDRDTPALGLVKVPLEELNQIAQRVQQEGFDVQVSG</sequence>
<evidence type="ECO:0000256" key="5">
    <source>
        <dbReference type="ARBA" id="ARBA00023004"/>
    </source>
</evidence>
<keyword evidence="5" id="KW-0408">Iron</keyword>
<dbReference type="InterPro" id="IPR013785">
    <property type="entry name" value="Aldolase_TIM"/>
</dbReference>
<keyword evidence="3" id="KW-0949">S-adenosyl-L-methionine</keyword>